<keyword evidence="1" id="KW-1133">Transmembrane helix</keyword>
<gene>
    <name evidence="2" type="ORF">BUY44_07785</name>
    <name evidence="4" type="ORF">BUY47_01455</name>
    <name evidence="3" type="ORF">BUY48_09755</name>
</gene>
<dbReference type="AlphaFoldDB" id="A0A2K4DH59"/>
<name>A0A2K4DH59_9STAP</name>
<reference evidence="4" key="2">
    <citation type="submission" date="2018-03" db="EMBL/GenBank/DDBJ databases">
        <authorList>
            <person name="Naushad S."/>
        </authorList>
    </citation>
    <scope>NUCLEOTIDE SEQUENCE</scope>
    <source>
        <strain evidence="4">SNUC 1409</strain>
    </source>
</reference>
<sequence>MRKHYTFKLKAFISPYTLMIFMIYLSLIAFYTTQFGLKLKTIQNINNYYDRTIIEKFEKGD</sequence>
<feature type="transmembrane region" description="Helical" evidence="1">
    <location>
        <begin position="12"/>
        <end position="31"/>
    </location>
</feature>
<proteinExistence type="predicted"/>
<evidence type="ECO:0000313" key="4">
    <source>
        <dbReference type="EMBL" id="PTF15470.1"/>
    </source>
</evidence>
<organism evidence="3 7">
    <name type="scientific">Staphylococcus devriesei</name>
    <dbReference type="NCBI Taxonomy" id="586733"/>
    <lineage>
        <taxon>Bacteria</taxon>
        <taxon>Bacillati</taxon>
        <taxon>Bacillota</taxon>
        <taxon>Bacilli</taxon>
        <taxon>Bacillales</taxon>
        <taxon>Staphylococcaceae</taxon>
        <taxon>Staphylococcus</taxon>
    </lineage>
</organism>
<keyword evidence="1" id="KW-0812">Transmembrane</keyword>
<dbReference type="Proteomes" id="UP000242547">
    <property type="component" value="Unassembled WGS sequence"/>
</dbReference>
<evidence type="ECO:0000313" key="2">
    <source>
        <dbReference type="EMBL" id="PTE72666.1"/>
    </source>
</evidence>
<dbReference type="RefSeq" id="WP_103167433.1">
    <property type="nucleotide sequence ID" value="NZ_PYZL01000050.1"/>
</dbReference>
<evidence type="ECO:0000313" key="5">
    <source>
        <dbReference type="Proteomes" id="UP000242088"/>
    </source>
</evidence>
<comment type="caution">
    <text evidence="3">The sequence shown here is derived from an EMBL/GenBank/DDBJ whole genome shotgun (WGS) entry which is preliminary data.</text>
</comment>
<evidence type="ECO:0000313" key="6">
    <source>
        <dbReference type="Proteomes" id="UP000242547"/>
    </source>
</evidence>
<evidence type="ECO:0000313" key="7">
    <source>
        <dbReference type="Proteomes" id="UP000243350"/>
    </source>
</evidence>
<accession>A0A2K4DH59</accession>
<dbReference type="Proteomes" id="UP000243350">
    <property type="component" value="Unassembled WGS sequence"/>
</dbReference>
<dbReference type="EMBL" id="PYZI01000001">
    <property type="protein sequence ID" value="PTF15470.1"/>
    <property type="molecule type" value="Genomic_DNA"/>
</dbReference>
<reference evidence="3" key="3">
    <citation type="submission" date="2018-03" db="EMBL/GenBank/DDBJ databases">
        <authorList>
            <person name="Keele B.F."/>
        </authorList>
    </citation>
    <scope>NUCLEOTIDE SEQUENCE</scope>
    <source>
        <strain evidence="3">SNUC 4143</strain>
        <strain evidence="2">SNUC 761</strain>
    </source>
</reference>
<dbReference type="EMBL" id="PYZL01000050">
    <property type="protein sequence ID" value="PTE72666.1"/>
    <property type="molecule type" value="Genomic_DNA"/>
</dbReference>
<keyword evidence="5" id="KW-1185">Reference proteome</keyword>
<dbReference type="EMBL" id="PYZH01000075">
    <property type="protein sequence ID" value="PTF12253.1"/>
    <property type="molecule type" value="Genomic_DNA"/>
</dbReference>
<keyword evidence="1" id="KW-0472">Membrane</keyword>
<protein>
    <submittedName>
        <fullName evidence="3">Uncharacterized protein</fullName>
    </submittedName>
</protein>
<evidence type="ECO:0000256" key="1">
    <source>
        <dbReference type="SAM" id="Phobius"/>
    </source>
</evidence>
<evidence type="ECO:0000313" key="3">
    <source>
        <dbReference type="EMBL" id="PTF12253.1"/>
    </source>
</evidence>
<reference evidence="5 6" key="1">
    <citation type="journal article" date="2016" name="Front. Microbiol.">
        <title>Comprehensive Phylogenetic Analysis of Bovine Non-aureus Staphylococci Species Based on Whole-Genome Sequencing.</title>
        <authorList>
            <person name="Naushad S."/>
            <person name="Barkema H.W."/>
            <person name="Luby C."/>
            <person name="Condas L.A."/>
            <person name="Nobrega D.B."/>
            <person name="Carson D.A."/>
            <person name="De Buck J."/>
        </authorList>
    </citation>
    <scope>NUCLEOTIDE SEQUENCE [LARGE SCALE GENOMIC DNA]</scope>
    <source>
        <strain evidence="4 5">SNUC 1409</strain>
        <strain evidence="3 7">SNUC 4143</strain>
        <strain evidence="2 6">SNUC 761</strain>
    </source>
</reference>
<dbReference type="Proteomes" id="UP000242088">
    <property type="component" value="Unassembled WGS sequence"/>
</dbReference>